<sequence length="596" mass="70681">LENLVVPMKNGLCNHKYKPVDYKRLYELTVVEKMTSAKIQLKIKKTEQASKISKEQTMLKQHRQVWWQEHKKLSEKRQKAEAEIKTFLDEESCRDNFFMDMRDLEHKLWRERDTYQRNTVAPIWQLKEDLKFRLSEVQCYFSEESCLKSETNPVEMLQQIKFVKKQQKAILEFLILESLALERELEDYKTKALAHSFDEINGLFFEVPSSLLSLECPYPDLKTLVIDEYRKLASGYWSKLQEIDRQLEVVHRLIALHFYKNSDWKEEDQWIFQTVVNQYPSDFPGRRTLYLDVLQRYLPHKSRHDLVVQEKAWDRHHFLRNQQRALVLSWAQAREAFLLKAATTVAEASAAQEAGAVLARTRQKQQEICAELKAKVLQWKAQQEEADKLEAAVAARRKEKKDEEERLRKEQETIRRAQEKEKVKKYWAEKQLKWQEQGEADLQRLEELRKLMAEQAAKDRERVKFRQALLEKRLLEKKELALREAHKEEEKEKCLEKLRQQVAVVAKLDPARVVADTVASKARMGIGTGEEFDLQKPLFRLHTYSEQQIISDPRLRVELALREAGLHKTLYAREVLPKIPPLKLPRRDMESTAFKM</sequence>
<accession>A0A7K9ES41</accession>
<name>A0A7K9ES41_BARMA</name>
<dbReference type="PANTHER" id="PTHR21549">
    <property type="entry name" value="MUTATED IN BLADDER CANCER 1"/>
    <property type="match status" value="1"/>
</dbReference>
<organism evidence="3 4">
    <name type="scientific">Baryphthengus martii</name>
    <name type="common">Rufous motmot</name>
    <dbReference type="NCBI Taxonomy" id="176943"/>
    <lineage>
        <taxon>Eukaryota</taxon>
        <taxon>Metazoa</taxon>
        <taxon>Chordata</taxon>
        <taxon>Craniata</taxon>
        <taxon>Vertebrata</taxon>
        <taxon>Euteleostomi</taxon>
        <taxon>Archelosauria</taxon>
        <taxon>Archosauria</taxon>
        <taxon>Dinosauria</taxon>
        <taxon>Saurischia</taxon>
        <taxon>Theropoda</taxon>
        <taxon>Coelurosauria</taxon>
        <taxon>Aves</taxon>
        <taxon>Neognathae</taxon>
        <taxon>Neoaves</taxon>
        <taxon>Telluraves</taxon>
        <taxon>Coraciimorphae</taxon>
        <taxon>Coraciiformes</taxon>
        <taxon>Momotidae</taxon>
        <taxon>Baryphthengus</taxon>
    </lineage>
</organism>
<dbReference type="Proteomes" id="UP000578343">
    <property type="component" value="Unassembled WGS sequence"/>
</dbReference>
<evidence type="ECO:0000256" key="1">
    <source>
        <dbReference type="ARBA" id="ARBA00023054"/>
    </source>
</evidence>
<feature type="non-terminal residue" evidence="3">
    <location>
        <position position="1"/>
    </location>
</feature>
<dbReference type="OrthoDB" id="448087at2759"/>
<dbReference type="InterPro" id="IPR039902">
    <property type="entry name" value="CCDC148/CCDC112"/>
</dbReference>
<keyword evidence="1 2" id="KW-0175">Coiled coil</keyword>
<feature type="non-terminal residue" evidence="3">
    <location>
        <position position="596"/>
    </location>
</feature>
<dbReference type="AlphaFoldDB" id="A0A7K9ES41"/>
<proteinExistence type="predicted"/>
<comment type="caution">
    <text evidence="3">The sequence shown here is derived from an EMBL/GenBank/DDBJ whole genome shotgun (WGS) entry which is preliminary data.</text>
</comment>
<evidence type="ECO:0000313" key="3">
    <source>
        <dbReference type="EMBL" id="NXG79311.1"/>
    </source>
</evidence>
<dbReference type="PANTHER" id="PTHR21549:SF1">
    <property type="entry name" value="COILED-COIL DOMAIN-CONTAINING PROTEIN 148"/>
    <property type="match status" value="1"/>
</dbReference>
<gene>
    <name evidence="3" type="primary">Ccdc148</name>
    <name evidence="3" type="ORF">BARMAR_R01867</name>
</gene>
<evidence type="ECO:0000256" key="2">
    <source>
        <dbReference type="SAM" id="Coils"/>
    </source>
</evidence>
<feature type="coiled-coil region" evidence="2">
    <location>
        <begin position="386"/>
        <end position="492"/>
    </location>
</feature>
<keyword evidence="4" id="KW-1185">Reference proteome</keyword>
<reference evidence="3 4" key="1">
    <citation type="submission" date="2019-09" db="EMBL/GenBank/DDBJ databases">
        <title>Bird 10,000 Genomes (B10K) Project - Family phase.</title>
        <authorList>
            <person name="Zhang G."/>
        </authorList>
    </citation>
    <scope>NUCLEOTIDE SEQUENCE [LARGE SCALE GENOMIC DNA]</scope>
    <source>
        <strain evidence="3">B10K-DU-001-21</strain>
        <tissue evidence="3">Muscle</tissue>
    </source>
</reference>
<evidence type="ECO:0000313" key="4">
    <source>
        <dbReference type="Proteomes" id="UP000578343"/>
    </source>
</evidence>
<dbReference type="EMBL" id="VWZK01019036">
    <property type="protein sequence ID" value="NXG79311.1"/>
    <property type="molecule type" value="Genomic_DNA"/>
</dbReference>
<protein>
    <submittedName>
        <fullName evidence="3">CC148 protein</fullName>
    </submittedName>
</protein>